<dbReference type="AlphaFoldDB" id="A0A6B0U189"/>
<dbReference type="GO" id="GO:0008233">
    <property type="term" value="F:peptidase activity"/>
    <property type="evidence" value="ECO:0007669"/>
    <property type="project" value="UniProtKB-KW"/>
</dbReference>
<keyword evidence="1" id="KW-0472">Membrane</keyword>
<sequence length="67" mass="7490">MAWTRFAAFDVLGLAFVHMVSCRAKLRALWTLVRIVVVLGSRADIVVLGFPITITAYDYRYDNLAAA</sequence>
<accession>A0A6B0U189</accession>
<keyword evidence="1" id="KW-0812">Transmembrane</keyword>
<keyword evidence="2" id="KW-0378">Hydrolase</keyword>
<keyword evidence="1" id="KW-1133">Transmembrane helix</keyword>
<reference evidence="2" key="1">
    <citation type="submission" date="2019-12" db="EMBL/GenBank/DDBJ databases">
        <title>An insight into the sialome of adult female Ixodes ricinus ticks feeding for 6 days.</title>
        <authorList>
            <person name="Perner J."/>
            <person name="Ribeiro J.M.C."/>
        </authorList>
    </citation>
    <scope>NUCLEOTIDE SEQUENCE</scope>
    <source>
        <strain evidence="2">Semi-engorged</strain>
        <tissue evidence="2">Salivary glands</tissue>
    </source>
</reference>
<feature type="transmembrane region" description="Helical" evidence="1">
    <location>
        <begin position="32"/>
        <end position="54"/>
    </location>
</feature>
<protein>
    <submittedName>
        <fullName evidence="2">Putative serine protease</fullName>
    </submittedName>
</protein>
<dbReference type="GO" id="GO:0006508">
    <property type="term" value="P:proteolysis"/>
    <property type="evidence" value="ECO:0007669"/>
    <property type="project" value="UniProtKB-KW"/>
</dbReference>
<evidence type="ECO:0000256" key="1">
    <source>
        <dbReference type="SAM" id="Phobius"/>
    </source>
</evidence>
<proteinExistence type="predicted"/>
<evidence type="ECO:0000313" key="2">
    <source>
        <dbReference type="EMBL" id="MXU82185.1"/>
    </source>
</evidence>
<name>A0A6B0U189_IXORI</name>
<dbReference type="EMBL" id="GIFC01000102">
    <property type="protein sequence ID" value="MXU82185.1"/>
    <property type="molecule type" value="Transcribed_RNA"/>
</dbReference>
<keyword evidence="2" id="KW-0645">Protease</keyword>
<organism evidence="2">
    <name type="scientific">Ixodes ricinus</name>
    <name type="common">Common tick</name>
    <name type="synonym">Acarus ricinus</name>
    <dbReference type="NCBI Taxonomy" id="34613"/>
    <lineage>
        <taxon>Eukaryota</taxon>
        <taxon>Metazoa</taxon>
        <taxon>Ecdysozoa</taxon>
        <taxon>Arthropoda</taxon>
        <taxon>Chelicerata</taxon>
        <taxon>Arachnida</taxon>
        <taxon>Acari</taxon>
        <taxon>Parasitiformes</taxon>
        <taxon>Ixodida</taxon>
        <taxon>Ixodoidea</taxon>
        <taxon>Ixodidae</taxon>
        <taxon>Ixodinae</taxon>
        <taxon>Ixodes</taxon>
    </lineage>
</organism>